<name>Q5QES6_9ACTN</name>
<dbReference type="GO" id="GO:0005737">
    <property type="term" value="C:cytoplasm"/>
    <property type="evidence" value="ECO:0007669"/>
    <property type="project" value="TreeGrafter"/>
</dbReference>
<dbReference type="Pfam" id="PF13191">
    <property type="entry name" value="AAA_16"/>
    <property type="match status" value="1"/>
</dbReference>
<keyword evidence="8" id="KW-1185">Reference proteome</keyword>
<dbReference type="PANTHER" id="PTHR16305:SF35">
    <property type="entry name" value="TRANSCRIPTIONAL ACTIVATOR DOMAIN"/>
    <property type="match status" value="1"/>
</dbReference>
<dbReference type="SMART" id="SM00421">
    <property type="entry name" value="HTH_LUXR"/>
    <property type="match status" value="1"/>
</dbReference>
<dbReference type="Pfam" id="PF00196">
    <property type="entry name" value="GerE"/>
    <property type="match status" value="1"/>
</dbReference>
<dbReference type="Proteomes" id="UP000325763">
    <property type="component" value="Chromosome"/>
</dbReference>
<feature type="compositionally biased region" description="Low complexity" evidence="3">
    <location>
        <begin position="14"/>
        <end position="27"/>
    </location>
</feature>
<dbReference type="Proteomes" id="UP000031526">
    <property type="component" value="Chromosome"/>
</dbReference>
<keyword evidence="2" id="KW-0067">ATP-binding</keyword>
<reference evidence="5" key="1">
    <citation type="journal article" date="2004" name="Gene">
        <title>Analysis and manipulation of amphotericin biosynthetic genes by means of modified phage KC515 transduction techniques.</title>
        <authorList>
            <person name="Carmody M."/>
            <person name="Byrne B."/>
            <person name="Murphy B."/>
            <person name="Breen C."/>
            <person name="Lynch S."/>
            <person name="Flood E."/>
            <person name="Finnan S."/>
            <person name="Caffrey P."/>
        </authorList>
    </citation>
    <scope>NUCLEOTIDE SEQUENCE</scope>
</reference>
<sequence>MTGSTPSPQPLYQARPATATAEPPAGVRARERATVAAVVDGLGTSGPVLVTLSGRSGFGQSALVRLAADRARAAGLRVLRARVTPAESELPYTAVTQLLEPLDARPAERPATSQGPNRREPFPGLAGLLRAARERPTVLAVEEAHWLDRESLHWLQALLRRSAGTPLAVVCGGNDTAAADPGWQSALGSVPGPLAHHLTLAPLPPEEVAAEVARVCGPADDAFTAEARRISAGHPTVLHDLVQRFAALGHRPAADRVPALRAIGTEVLGDQLLYAVRGLGPEAGEVVRALAVCGDLLDLQVVRTLTRVRSFNENRLRAALARTVGIRTLPNGRLSVEPELRVRVLEEMTADDRTELHIRAAELAHRAGADDRAVAELLLAARPTGSAWATRTLRRDAEHAVREGEHARAAVLLARASEEEQDPAEHARLGLELAAVQLIIEPEAGDLRIERLIRTPGTPAAVRLYAADLGLTAGGSETVSRSLADALTVTSGTERDDLLALFWAADPTGQHHGDRALSLPTVPPLPQSPATPAQAAVRAWQLALYGESLHEVRSLAQVALAHDRGPDGPLVQPVLAACKALCLTDRLDDAEFALNRLLGALGGSRRRLAAPQILALRGELNVRRGRFAQAERDLEAAERGARELGRSAALLPHLYGIRTVVDVESGREESARERAATPLPAAAEDSEHWPRLLFARGVVALRRGDPRAARDQLQECGRRLLSRHHLNPALVPWRSLTALACHTMGEPAEARRLTEQELALARRWGAGSTVAWAKLSAVLTAGREDRLTGIRSAMGTVRSAPTGPEYARVLAEYAALEMTESGGDRRTAAVSLAELSALTVAHPDAPMAVRARALARAATGTVSVPGWDALSAAEQQSALLAGRGRSNRDIAALLQISSRAVELRLARVYRKLRLDGRRELRELVRAMEGH</sequence>
<dbReference type="PANTHER" id="PTHR16305">
    <property type="entry name" value="TESTICULAR SOLUBLE ADENYLYL CYCLASE"/>
    <property type="match status" value="1"/>
</dbReference>
<keyword evidence="1" id="KW-0547">Nucleotide-binding</keyword>
<protein>
    <submittedName>
        <fullName evidence="5 6">AmphRII</fullName>
    </submittedName>
    <submittedName>
        <fullName evidence="7">Helix-turn-helix transcriptional regulator</fullName>
    </submittedName>
</protein>
<dbReference type="EMBL" id="CP009313">
    <property type="protein sequence ID" value="AJE39072.1"/>
    <property type="molecule type" value="Genomic_DNA"/>
</dbReference>
<dbReference type="KEGG" id="snq:CP978_03120"/>
<dbReference type="Gene3D" id="1.25.40.10">
    <property type="entry name" value="Tetratricopeptide repeat domain"/>
    <property type="match status" value="1"/>
</dbReference>
<organism evidence="5">
    <name type="scientific">Streptomyces nodosus</name>
    <dbReference type="NCBI Taxonomy" id="40318"/>
    <lineage>
        <taxon>Bacteria</taxon>
        <taxon>Bacillati</taxon>
        <taxon>Actinomycetota</taxon>
        <taxon>Actinomycetes</taxon>
        <taxon>Kitasatosporales</taxon>
        <taxon>Streptomycetaceae</taxon>
        <taxon>Streptomyces</taxon>
    </lineage>
</organism>
<evidence type="ECO:0000313" key="9">
    <source>
        <dbReference type="Proteomes" id="UP000325763"/>
    </source>
</evidence>
<dbReference type="InterPro" id="IPR041664">
    <property type="entry name" value="AAA_16"/>
</dbReference>
<reference evidence="7 9" key="4">
    <citation type="submission" date="2017-09" db="EMBL/GenBank/DDBJ databases">
        <title>Streptomyces genome completion.</title>
        <authorList>
            <person name="Lee N."/>
            <person name="Cho B.-K."/>
        </authorList>
    </citation>
    <scope>NUCLEOTIDE SEQUENCE [LARGE SCALE GENOMIC DNA]</scope>
    <source>
        <strain evidence="7 9">ATCC 14899</strain>
    </source>
</reference>
<dbReference type="InterPro" id="IPR011990">
    <property type="entry name" value="TPR-like_helical_dom_sf"/>
</dbReference>
<dbReference type="SUPFAM" id="SSF52540">
    <property type="entry name" value="P-loop containing nucleoside triphosphate hydrolases"/>
    <property type="match status" value="1"/>
</dbReference>
<evidence type="ECO:0000256" key="3">
    <source>
        <dbReference type="SAM" id="MobiDB-lite"/>
    </source>
</evidence>
<dbReference type="SUPFAM" id="SSF46894">
    <property type="entry name" value="C-terminal effector domain of the bipartite response regulators"/>
    <property type="match status" value="1"/>
</dbReference>
<evidence type="ECO:0000259" key="4">
    <source>
        <dbReference type="SMART" id="SM00421"/>
    </source>
</evidence>
<evidence type="ECO:0000313" key="7">
    <source>
        <dbReference type="EMBL" id="QEV37663.1"/>
    </source>
</evidence>
<dbReference type="InterPro" id="IPR000792">
    <property type="entry name" value="Tscrpt_reg_LuxR_C"/>
</dbReference>
<dbReference type="Gene3D" id="1.10.10.10">
    <property type="entry name" value="Winged helix-like DNA-binding domain superfamily/Winged helix DNA-binding domain"/>
    <property type="match status" value="1"/>
</dbReference>
<dbReference type="OrthoDB" id="4335782at2"/>
<dbReference type="SUPFAM" id="SSF48452">
    <property type="entry name" value="TPR-like"/>
    <property type="match status" value="1"/>
</dbReference>
<gene>
    <name evidence="6" type="primary">amphRII</name>
    <name evidence="7" type="ORF">CP978_03120</name>
    <name evidence="6" type="ORF">SNOD_02720</name>
</gene>
<dbReference type="GO" id="GO:0003677">
    <property type="term" value="F:DNA binding"/>
    <property type="evidence" value="ECO:0007669"/>
    <property type="project" value="InterPro"/>
</dbReference>
<dbReference type="GO" id="GO:0006355">
    <property type="term" value="P:regulation of DNA-templated transcription"/>
    <property type="evidence" value="ECO:0007669"/>
    <property type="project" value="InterPro"/>
</dbReference>
<dbReference type="InterPro" id="IPR016032">
    <property type="entry name" value="Sig_transdc_resp-reg_C-effctor"/>
</dbReference>
<proteinExistence type="predicted"/>
<feature type="domain" description="HTH luxR-type" evidence="4">
    <location>
        <begin position="867"/>
        <end position="924"/>
    </location>
</feature>
<evidence type="ECO:0000313" key="8">
    <source>
        <dbReference type="Proteomes" id="UP000031526"/>
    </source>
</evidence>
<reference evidence="6 8" key="3">
    <citation type="journal article" date="2016" name="Appl. Microbiol. Biotechnol.">
        <title>Exploiting the genome sequence of Streptomyces nodosus for enhanced antibiotic production.</title>
        <authorList>
            <person name="Sweeney P."/>
            <person name="Murphy C.D."/>
            <person name="Caffrey P."/>
        </authorList>
    </citation>
    <scope>NUCLEOTIDE SEQUENCE [LARGE SCALE GENOMIC DNA]</scope>
    <source>
        <strain evidence="6 8">ATCC 14899</strain>
    </source>
</reference>
<evidence type="ECO:0000313" key="5">
    <source>
        <dbReference type="EMBL" id="AAV37060.1"/>
    </source>
</evidence>
<feature type="region of interest" description="Disordered" evidence="3">
    <location>
        <begin position="1"/>
        <end position="28"/>
    </location>
</feature>
<evidence type="ECO:0000256" key="2">
    <source>
        <dbReference type="ARBA" id="ARBA00022840"/>
    </source>
</evidence>
<evidence type="ECO:0000256" key="1">
    <source>
        <dbReference type="ARBA" id="ARBA00022741"/>
    </source>
</evidence>
<dbReference type="HOGENOM" id="CLU_006850_1_1_11"/>
<dbReference type="EMBL" id="AY639386">
    <property type="protein sequence ID" value="AAV37060.1"/>
    <property type="molecule type" value="Genomic_DNA"/>
</dbReference>
<evidence type="ECO:0000313" key="6">
    <source>
        <dbReference type="EMBL" id="AJE39072.1"/>
    </source>
</evidence>
<dbReference type="GO" id="GO:0005524">
    <property type="term" value="F:ATP binding"/>
    <property type="evidence" value="ECO:0007669"/>
    <property type="project" value="UniProtKB-KW"/>
</dbReference>
<dbReference type="InterPro" id="IPR036388">
    <property type="entry name" value="WH-like_DNA-bd_sf"/>
</dbReference>
<dbReference type="EMBL" id="CP023747">
    <property type="protein sequence ID" value="QEV37663.1"/>
    <property type="molecule type" value="Genomic_DNA"/>
</dbReference>
<dbReference type="InterPro" id="IPR027417">
    <property type="entry name" value="P-loop_NTPase"/>
</dbReference>
<accession>Q5QES6</accession>
<reference evidence="8" key="2">
    <citation type="submission" date="2014-09" db="EMBL/GenBank/DDBJ databases">
        <title>Sequence of the Streptomyces nodosus genome.</title>
        <authorList>
            <person name="Sweeney P."/>
            <person name="Stephens N."/>
            <person name="Murphy C."/>
            <person name="Caffrey P."/>
        </authorList>
    </citation>
    <scope>NUCLEOTIDE SEQUENCE [LARGE SCALE GENOMIC DNA]</scope>
    <source>
        <strain evidence="8">ATCC 14899</strain>
    </source>
</reference>
<dbReference type="RefSeq" id="WP_052453978.1">
    <property type="nucleotide sequence ID" value="NZ_CP009313.1"/>
</dbReference>
<dbReference type="AlphaFoldDB" id="Q5QES6"/>
<dbReference type="STRING" id="40318.SNOD_02720"/>
<dbReference type="GO" id="GO:0004016">
    <property type="term" value="F:adenylate cyclase activity"/>
    <property type="evidence" value="ECO:0007669"/>
    <property type="project" value="TreeGrafter"/>
</dbReference>